<reference evidence="1 2" key="1">
    <citation type="submission" date="2020-08" db="EMBL/GenBank/DDBJ databases">
        <title>Whole genome shotgun sequence of Actinocatenispora thailandica NBRC 105041.</title>
        <authorList>
            <person name="Komaki H."/>
            <person name="Tamura T."/>
        </authorList>
    </citation>
    <scope>NUCLEOTIDE SEQUENCE [LARGE SCALE GENOMIC DNA]</scope>
    <source>
        <strain evidence="1 2">NBRC 105041</strain>
    </source>
</reference>
<keyword evidence="2" id="KW-1185">Reference proteome</keyword>
<evidence type="ECO:0000313" key="2">
    <source>
        <dbReference type="Proteomes" id="UP000611640"/>
    </source>
</evidence>
<dbReference type="AlphaFoldDB" id="A0A7R7DSN8"/>
<protein>
    <submittedName>
        <fullName evidence="1">Uncharacterized protein</fullName>
    </submittedName>
</protein>
<accession>A0A7R7DSN8</accession>
<proteinExistence type="predicted"/>
<dbReference type="EMBL" id="AP023355">
    <property type="protein sequence ID" value="BCJ37074.1"/>
    <property type="molecule type" value="Genomic_DNA"/>
</dbReference>
<organism evidence="1 2">
    <name type="scientific">Actinocatenispora thailandica</name>
    <dbReference type="NCBI Taxonomy" id="227318"/>
    <lineage>
        <taxon>Bacteria</taxon>
        <taxon>Bacillati</taxon>
        <taxon>Actinomycetota</taxon>
        <taxon>Actinomycetes</taxon>
        <taxon>Micromonosporales</taxon>
        <taxon>Micromonosporaceae</taxon>
        <taxon>Actinocatenispora</taxon>
    </lineage>
</organism>
<dbReference type="InterPro" id="IPR036689">
    <property type="entry name" value="ESAT-6-like_sf"/>
</dbReference>
<sequence>MGHQIRAEFGTIDQLAADQSGHAGNIEGLRATLKSHVSKALNTLDGGMGTDEHQACMRKADELIDEYINNTHQFQRTTTQVGDTHLQYATRAVNMLSSGG</sequence>
<gene>
    <name evidence="1" type="ORF">Athai_45770</name>
</gene>
<dbReference type="Gene3D" id="1.10.287.1060">
    <property type="entry name" value="ESAT-6-like"/>
    <property type="match status" value="1"/>
</dbReference>
<dbReference type="KEGG" id="atl:Athai_45770"/>
<name>A0A7R7DSN8_9ACTN</name>
<dbReference type="RefSeq" id="WP_203963339.1">
    <property type="nucleotide sequence ID" value="NZ_AP023355.1"/>
</dbReference>
<dbReference type="SUPFAM" id="SSF140453">
    <property type="entry name" value="EsxAB dimer-like"/>
    <property type="match status" value="1"/>
</dbReference>
<evidence type="ECO:0000313" key="1">
    <source>
        <dbReference type="EMBL" id="BCJ37074.1"/>
    </source>
</evidence>
<dbReference type="Proteomes" id="UP000611640">
    <property type="component" value="Chromosome"/>
</dbReference>